<evidence type="ECO:0000256" key="2">
    <source>
        <dbReference type="ARBA" id="ARBA00022525"/>
    </source>
</evidence>
<gene>
    <name evidence="5" type="ORF">GXW76_25445</name>
</gene>
<evidence type="ECO:0000259" key="4">
    <source>
        <dbReference type="SMART" id="SM00912"/>
    </source>
</evidence>
<evidence type="ECO:0000256" key="1">
    <source>
        <dbReference type="ARBA" id="ARBA00004613"/>
    </source>
</evidence>
<dbReference type="InterPro" id="IPR008638">
    <property type="entry name" value="FhaB/CdiA-like_TPS"/>
</dbReference>
<dbReference type="RefSeq" id="WP_211864932.1">
    <property type="nucleotide sequence ID" value="NZ_JAAEDM010000204.1"/>
</dbReference>
<evidence type="ECO:0000313" key="5">
    <source>
        <dbReference type="EMBL" id="MBR0674535.1"/>
    </source>
</evidence>
<evidence type="ECO:0000256" key="3">
    <source>
        <dbReference type="ARBA" id="ARBA00022729"/>
    </source>
</evidence>
<evidence type="ECO:0000313" key="6">
    <source>
        <dbReference type="Proteomes" id="UP001138751"/>
    </source>
</evidence>
<dbReference type="GO" id="GO:0005576">
    <property type="term" value="C:extracellular region"/>
    <property type="evidence" value="ECO:0007669"/>
    <property type="project" value="UniProtKB-SubCell"/>
</dbReference>
<dbReference type="SMART" id="SM00912">
    <property type="entry name" value="Haemagg_act"/>
    <property type="match status" value="1"/>
</dbReference>
<name>A0A9X9X556_9PROT</name>
<accession>A0A9X9X556</accession>
<dbReference type="SUPFAM" id="SSF51126">
    <property type="entry name" value="Pectin lyase-like"/>
    <property type="match status" value="1"/>
</dbReference>
<dbReference type="InterPro" id="IPR050909">
    <property type="entry name" value="Bact_Autotransporter_VF"/>
</dbReference>
<dbReference type="EMBL" id="JAAEDM010000204">
    <property type="protein sequence ID" value="MBR0674535.1"/>
    <property type="molecule type" value="Genomic_DNA"/>
</dbReference>
<dbReference type="PANTHER" id="PTHR12338">
    <property type="entry name" value="AUTOTRANSPORTER"/>
    <property type="match status" value="1"/>
</dbReference>
<dbReference type="Pfam" id="PF05860">
    <property type="entry name" value="TPS"/>
    <property type="match status" value="1"/>
</dbReference>
<keyword evidence="6" id="KW-1185">Reference proteome</keyword>
<comment type="subcellular location">
    <subcellularLocation>
        <location evidence="1">Secreted</location>
    </subcellularLocation>
</comment>
<feature type="non-terminal residue" evidence="5">
    <location>
        <position position="1"/>
    </location>
</feature>
<keyword evidence="2" id="KW-0964">Secreted</keyword>
<organism evidence="5 6">
    <name type="scientific">Neoroseomonas soli</name>
    <dbReference type="NCBI Taxonomy" id="1081025"/>
    <lineage>
        <taxon>Bacteria</taxon>
        <taxon>Pseudomonadati</taxon>
        <taxon>Pseudomonadota</taxon>
        <taxon>Alphaproteobacteria</taxon>
        <taxon>Acetobacterales</taxon>
        <taxon>Acetobacteraceae</taxon>
        <taxon>Neoroseomonas</taxon>
    </lineage>
</organism>
<dbReference type="Gene3D" id="2.160.20.10">
    <property type="entry name" value="Single-stranded right-handed beta-helix, Pectin lyase-like"/>
    <property type="match status" value="1"/>
</dbReference>
<dbReference type="AlphaFoldDB" id="A0A9X9X556"/>
<dbReference type="Proteomes" id="UP001138751">
    <property type="component" value="Unassembled WGS sequence"/>
</dbReference>
<dbReference type="InterPro" id="IPR011050">
    <property type="entry name" value="Pectin_lyase_fold/virulence"/>
</dbReference>
<dbReference type="NCBIfam" id="TIGR01901">
    <property type="entry name" value="adhes_NPXG"/>
    <property type="match status" value="1"/>
</dbReference>
<protein>
    <submittedName>
        <fullName evidence="5">Filamentous hemagglutinin N-terminal domain-containing protein</fullName>
    </submittedName>
</protein>
<feature type="domain" description="Filamentous haemagglutinin FhaB/tRNA nuclease CdiA-like TPS" evidence="4">
    <location>
        <begin position="10"/>
        <end position="122"/>
    </location>
</feature>
<dbReference type="PANTHER" id="PTHR12338:SF8">
    <property type="entry name" value="HEME_HEMOPEXIN-BINDING PROTEIN"/>
    <property type="match status" value="1"/>
</dbReference>
<feature type="non-terminal residue" evidence="5">
    <location>
        <position position="292"/>
    </location>
</feature>
<dbReference type="InterPro" id="IPR012334">
    <property type="entry name" value="Pectin_lyas_fold"/>
</dbReference>
<sequence length="292" mass="29299">PVMAQTMPAPGTGPTGGQVVAGQAAVARAPGRTTITQGSDRAAIDWQQFNVGSQHTVQFVQPNQGSWTLNRVTGPDPSVIAGRVQANGNVAIVNRSGMVFARGAQVDVGGLIASAADITNQNFMAGRMAFDGAPRPGARVENHGTITVADRGLAALVAPGVANSGVIRARLGRVALGAAETFVLDLAGDGLIGIDVTQAVRTAPEGGTALVTNSGVIEAPGGSVLLSAHAASGLVEDLVRQTGRIEAPTLGTRTGEVAIRAEGGNVRVEGRVAATGGARERGGRVALQATGT</sequence>
<reference evidence="5" key="2">
    <citation type="journal article" date="2021" name="Syst. Appl. Microbiol.">
        <title>Roseomonas hellenica sp. nov., isolated from roots of wild-growing Alkanna tinctoria.</title>
        <authorList>
            <person name="Rat A."/>
            <person name="Naranjo H.D."/>
            <person name="Lebbe L."/>
            <person name="Cnockaert M."/>
            <person name="Krigas N."/>
            <person name="Grigoriadou K."/>
            <person name="Maloupa E."/>
            <person name="Willems A."/>
        </authorList>
    </citation>
    <scope>NUCLEOTIDE SEQUENCE</scope>
    <source>
        <strain evidence="5">LMG 31231</strain>
    </source>
</reference>
<proteinExistence type="predicted"/>
<reference evidence="5" key="1">
    <citation type="submission" date="2020-01" db="EMBL/GenBank/DDBJ databases">
        <authorList>
            <person name="Rat A."/>
        </authorList>
    </citation>
    <scope>NUCLEOTIDE SEQUENCE</scope>
    <source>
        <strain evidence="5">LMG 31231</strain>
    </source>
</reference>
<comment type="caution">
    <text evidence="5">The sequence shown here is derived from an EMBL/GenBank/DDBJ whole genome shotgun (WGS) entry which is preliminary data.</text>
</comment>
<keyword evidence="3" id="KW-0732">Signal</keyword>